<dbReference type="InterPro" id="IPR011009">
    <property type="entry name" value="Kinase-like_dom_sf"/>
</dbReference>
<dbReference type="InterPro" id="IPR002575">
    <property type="entry name" value="Aminoglycoside_PTrfase"/>
</dbReference>
<feature type="domain" description="Aminoglycoside phosphotransferase" evidence="1">
    <location>
        <begin position="63"/>
        <end position="291"/>
    </location>
</feature>
<proteinExistence type="predicted"/>
<evidence type="ECO:0000259" key="1">
    <source>
        <dbReference type="Pfam" id="PF01636"/>
    </source>
</evidence>
<evidence type="ECO:0000313" key="2">
    <source>
        <dbReference type="EMBL" id="KAF2442353.1"/>
    </source>
</evidence>
<accession>A0A9P4PFT5</accession>
<dbReference type="Proteomes" id="UP000799764">
    <property type="component" value="Unassembled WGS sequence"/>
</dbReference>
<organism evidence="2 3">
    <name type="scientific">Karstenula rhodostoma CBS 690.94</name>
    <dbReference type="NCBI Taxonomy" id="1392251"/>
    <lineage>
        <taxon>Eukaryota</taxon>
        <taxon>Fungi</taxon>
        <taxon>Dikarya</taxon>
        <taxon>Ascomycota</taxon>
        <taxon>Pezizomycotina</taxon>
        <taxon>Dothideomycetes</taxon>
        <taxon>Pleosporomycetidae</taxon>
        <taxon>Pleosporales</taxon>
        <taxon>Massarineae</taxon>
        <taxon>Didymosphaeriaceae</taxon>
        <taxon>Karstenula</taxon>
    </lineage>
</organism>
<dbReference type="PANTHER" id="PTHR21310">
    <property type="entry name" value="AMINOGLYCOSIDE PHOSPHOTRANSFERASE-RELATED-RELATED"/>
    <property type="match status" value="1"/>
</dbReference>
<gene>
    <name evidence="2" type="ORF">P171DRAFT_417435</name>
</gene>
<sequence>MRIHKLIDELWPGIDPLDVNVSYKGGGRNFIIGIALYEPQNTLSRLIQYITGKCIEPRGKNRRVIDRYILRIPPFSAHSSAMAYQVTTLAYVKRYLRVKTPEIITHDPTCDNALGQRYMLQTRLPGTPLTQLWPALNLHQKKSYVHWVVEFMLDLHHRESSRAGLISPANTTANLRNPKIDQLPVPRPFASMTAADDVQTAPATPQSTRGFLLSLCERQRGWAGSAGLAVHDGIWDGFVAVIKRLYERGFLPDDEGFYFDHGDLHPCNILAEVASDTSIRVTGVLDWDLGVFAPKFVGTRPPFYLWSDGRAYDEREEMAVFEPEDSEKAELKREYERAVGDRFGAWAAPEVVLARKMYRCLTWGILEPVDRMEAEQVLRQFETLWSEKR</sequence>
<dbReference type="InterPro" id="IPR051678">
    <property type="entry name" value="AGP_Transferase"/>
</dbReference>
<dbReference type="EMBL" id="MU001504">
    <property type="protein sequence ID" value="KAF2442353.1"/>
    <property type="molecule type" value="Genomic_DNA"/>
</dbReference>
<dbReference type="AlphaFoldDB" id="A0A9P4PFT5"/>
<dbReference type="PANTHER" id="PTHR21310:SF56">
    <property type="entry name" value="AMINOGLYCOSIDE PHOSPHOTRANSFERASE DOMAIN-CONTAINING PROTEIN"/>
    <property type="match status" value="1"/>
</dbReference>
<dbReference type="OrthoDB" id="10003767at2759"/>
<protein>
    <recommendedName>
        <fullName evidence="1">Aminoglycoside phosphotransferase domain-containing protein</fullName>
    </recommendedName>
</protein>
<comment type="caution">
    <text evidence="2">The sequence shown here is derived from an EMBL/GenBank/DDBJ whole genome shotgun (WGS) entry which is preliminary data.</text>
</comment>
<dbReference type="SUPFAM" id="SSF56112">
    <property type="entry name" value="Protein kinase-like (PK-like)"/>
    <property type="match status" value="1"/>
</dbReference>
<reference evidence="2" key="1">
    <citation type="journal article" date="2020" name="Stud. Mycol.">
        <title>101 Dothideomycetes genomes: a test case for predicting lifestyles and emergence of pathogens.</title>
        <authorList>
            <person name="Haridas S."/>
            <person name="Albert R."/>
            <person name="Binder M."/>
            <person name="Bloem J."/>
            <person name="Labutti K."/>
            <person name="Salamov A."/>
            <person name="Andreopoulos B."/>
            <person name="Baker S."/>
            <person name="Barry K."/>
            <person name="Bills G."/>
            <person name="Bluhm B."/>
            <person name="Cannon C."/>
            <person name="Castanera R."/>
            <person name="Culley D."/>
            <person name="Daum C."/>
            <person name="Ezra D."/>
            <person name="Gonzalez J."/>
            <person name="Henrissat B."/>
            <person name="Kuo A."/>
            <person name="Liang C."/>
            <person name="Lipzen A."/>
            <person name="Lutzoni F."/>
            <person name="Magnuson J."/>
            <person name="Mondo S."/>
            <person name="Nolan M."/>
            <person name="Ohm R."/>
            <person name="Pangilinan J."/>
            <person name="Park H.-J."/>
            <person name="Ramirez L."/>
            <person name="Alfaro M."/>
            <person name="Sun H."/>
            <person name="Tritt A."/>
            <person name="Yoshinaga Y."/>
            <person name="Zwiers L.-H."/>
            <person name="Turgeon B."/>
            <person name="Goodwin S."/>
            <person name="Spatafora J."/>
            <person name="Crous P."/>
            <person name="Grigoriev I."/>
        </authorList>
    </citation>
    <scope>NUCLEOTIDE SEQUENCE</scope>
    <source>
        <strain evidence="2">CBS 690.94</strain>
    </source>
</reference>
<evidence type="ECO:0000313" key="3">
    <source>
        <dbReference type="Proteomes" id="UP000799764"/>
    </source>
</evidence>
<keyword evidence="3" id="KW-1185">Reference proteome</keyword>
<dbReference type="Pfam" id="PF01636">
    <property type="entry name" value="APH"/>
    <property type="match status" value="1"/>
</dbReference>
<name>A0A9P4PFT5_9PLEO</name>